<dbReference type="SUPFAM" id="SSF54427">
    <property type="entry name" value="NTF2-like"/>
    <property type="match status" value="1"/>
</dbReference>
<protein>
    <recommendedName>
        <fullName evidence="1">SnoaL-like domain-containing protein</fullName>
    </recommendedName>
</protein>
<feature type="domain" description="SnoaL-like" evidence="1">
    <location>
        <begin position="33"/>
        <end position="161"/>
    </location>
</feature>
<keyword evidence="3" id="KW-1185">Reference proteome</keyword>
<organism evidence="2 3">
    <name type="scientific">Pedobacter antarcticus 4BY</name>
    <dbReference type="NCBI Taxonomy" id="1358423"/>
    <lineage>
        <taxon>Bacteria</taxon>
        <taxon>Pseudomonadati</taxon>
        <taxon>Bacteroidota</taxon>
        <taxon>Sphingobacteriia</taxon>
        <taxon>Sphingobacteriales</taxon>
        <taxon>Sphingobacteriaceae</taxon>
        <taxon>Pedobacter</taxon>
    </lineage>
</organism>
<dbReference type="InterPro" id="IPR037401">
    <property type="entry name" value="SnoaL-like"/>
</dbReference>
<sequence length="172" mass="19673">MKSRILFTVLIFLSTLTFAQKMGKKNLEQRVAAIEDKMAIKYVVDEFSNLADTKEIEKQVMLFTEDGEVVSISGGKPSTPLKGRKQLQQAFSAFLSNFHTVYHQNAQQTIDLQGDKAEATSYCRVILVGNQNGKESKTTLYTIYKDSFVKENGKWWIKHRTSNFVHREQVDL</sequence>
<evidence type="ECO:0000313" key="3">
    <source>
        <dbReference type="Proteomes" id="UP000028007"/>
    </source>
</evidence>
<name>A0A081PDL3_9SPHI</name>
<accession>A0A081PDL3</accession>
<dbReference type="Pfam" id="PF13577">
    <property type="entry name" value="SnoaL_4"/>
    <property type="match status" value="1"/>
</dbReference>
<dbReference type="Gene3D" id="3.10.450.50">
    <property type="match status" value="1"/>
</dbReference>
<dbReference type="RefSeq" id="WP_037443469.1">
    <property type="nucleotide sequence ID" value="NZ_JNFF01000106.1"/>
</dbReference>
<proteinExistence type="predicted"/>
<comment type="caution">
    <text evidence="2">The sequence shown here is derived from an EMBL/GenBank/DDBJ whole genome shotgun (WGS) entry which is preliminary data.</text>
</comment>
<reference evidence="2 3" key="1">
    <citation type="journal article" date="1992" name="Int. J. Syst. Bacteriol.">
        <title>Sphingobacterium antarcticus sp. nov. a Psychrotrophic Bacterium from the Soils of Schirmacher Oasis, Antarctica.</title>
        <authorList>
            <person name="Shivaji S."/>
            <person name="Ray M.K."/>
            <person name="Rao N.S."/>
            <person name="Saiserr L."/>
            <person name="Jagannadham M.V."/>
            <person name="Kumar G.S."/>
            <person name="Reddy G."/>
            <person name="Bhargava P.M."/>
        </authorList>
    </citation>
    <scope>NUCLEOTIDE SEQUENCE [LARGE SCALE GENOMIC DNA]</scope>
    <source>
        <strain evidence="2 3">4BY</strain>
    </source>
</reference>
<dbReference type="EMBL" id="JNFF01000106">
    <property type="protein sequence ID" value="KEQ28786.1"/>
    <property type="molecule type" value="Genomic_DNA"/>
</dbReference>
<dbReference type="InterPro" id="IPR032710">
    <property type="entry name" value="NTF2-like_dom_sf"/>
</dbReference>
<gene>
    <name evidence="2" type="ORF">N180_19220</name>
</gene>
<dbReference type="Proteomes" id="UP000028007">
    <property type="component" value="Unassembled WGS sequence"/>
</dbReference>
<evidence type="ECO:0000313" key="2">
    <source>
        <dbReference type="EMBL" id="KEQ28786.1"/>
    </source>
</evidence>
<dbReference type="AlphaFoldDB" id="A0A081PDL3"/>
<dbReference type="eggNOG" id="COG0702">
    <property type="taxonomic scope" value="Bacteria"/>
</dbReference>
<dbReference type="OrthoDB" id="2084678at2"/>
<evidence type="ECO:0000259" key="1">
    <source>
        <dbReference type="Pfam" id="PF13577"/>
    </source>
</evidence>